<dbReference type="PANTHER" id="PTHR13869">
    <property type="entry name" value="MYELIN P0 RELATED"/>
    <property type="match status" value="1"/>
</dbReference>
<feature type="transmembrane region" description="Helical" evidence="9">
    <location>
        <begin position="165"/>
        <end position="186"/>
    </location>
</feature>
<dbReference type="GO" id="GO:0086091">
    <property type="term" value="P:regulation of heart rate by cardiac conduction"/>
    <property type="evidence" value="ECO:0007669"/>
    <property type="project" value="Ensembl"/>
</dbReference>
<evidence type="ECO:0000256" key="3">
    <source>
        <dbReference type="ARBA" id="ARBA00022729"/>
    </source>
</evidence>
<feature type="domain" description="Ig-like" evidence="10">
    <location>
        <begin position="12"/>
        <end position="151"/>
    </location>
</feature>
<dbReference type="GO" id="GO:0086006">
    <property type="term" value="F:voltage-gated sodium channel activity involved in cardiac muscle cell action potential"/>
    <property type="evidence" value="ECO:0007669"/>
    <property type="project" value="Ensembl"/>
</dbReference>
<proteinExistence type="predicted"/>
<reference evidence="11" key="1">
    <citation type="submission" date="2025-08" db="UniProtKB">
        <authorList>
            <consortium name="Ensembl"/>
        </authorList>
    </citation>
    <scope>IDENTIFICATION</scope>
</reference>
<keyword evidence="5 9" id="KW-0472">Membrane</keyword>
<evidence type="ECO:0000256" key="8">
    <source>
        <dbReference type="SAM" id="MobiDB-lite"/>
    </source>
</evidence>
<dbReference type="GO" id="GO:0014704">
    <property type="term" value="C:intercalated disc"/>
    <property type="evidence" value="ECO:0007669"/>
    <property type="project" value="Ensembl"/>
</dbReference>
<protein>
    <submittedName>
        <fullName evidence="11">Sodium voltage-gated channel beta subunit 4</fullName>
    </submittedName>
</protein>
<evidence type="ECO:0000256" key="9">
    <source>
        <dbReference type="SAM" id="Phobius"/>
    </source>
</evidence>
<dbReference type="InterPro" id="IPR036179">
    <property type="entry name" value="Ig-like_dom_sf"/>
</dbReference>
<dbReference type="Ensembl" id="ENSSMRT00000033193.1">
    <property type="protein sequence ID" value="ENSSMRP00000028476.1"/>
    <property type="gene ID" value="ENSSMRG00000021882.1"/>
</dbReference>
<keyword evidence="3" id="KW-0732">Signal</keyword>
<dbReference type="GO" id="GO:0010765">
    <property type="term" value="P:positive regulation of sodium ion transport"/>
    <property type="evidence" value="ECO:0007669"/>
    <property type="project" value="Ensembl"/>
</dbReference>
<dbReference type="GO" id="GO:0060307">
    <property type="term" value="P:regulation of ventricular cardiac muscle cell membrane repolarization"/>
    <property type="evidence" value="ECO:0007669"/>
    <property type="project" value="Ensembl"/>
</dbReference>
<dbReference type="GeneTree" id="ENSGT01030000234556"/>
<dbReference type="InterPro" id="IPR003599">
    <property type="entry name" value="Ig_sub"/>
</dbReference>
<accession>A0A8D0E9Y1</accession>
<dbReference type="GO" id="GO:0044325">
    <property type="term" value="F:transmembrane transporter binding"/>
    <property type="evidence" value="ECO:0007669"/>
    <property type="project" value="Ensembl"/>
</dbReference>
<evidence type="ECO:0000256" key="1">
    <source>
        <dbReference type="ARBA" id="ARBA00004370"/>
    </source>
</evidence>
<dbReference type="Proteomes" id="UP000694421">
    <property type="component" value="Unplaced"/>
</dbReference>
<feature type="region of interest" description="Disordered" evidence="8">
    <location>
        <begin position="204"/>
        <end position="230"/>
    </location>
</feature>
<name>A0A8D0E9Y1_SALMN</name>
<dbReference type="GO" id="GO:0001518">
    <property type="term" value="C:voltage-gated sodium channel complex"/>
    <property type="evidence" value="ECO:0007669"/>
    <property type="project" value="Ensembl"/>
</dbReference>
<sequence length="230" mass="24835">KWGGGSRGLFPPAMTMLTPPSFSAGLQLCSLALGLEVSVGKAAVIYARNGSDVLLPCTFTSCIGCQLWLKISQISDTLGVVKNKDSRPEPLVNDRLDDKYGLPPDLPLSKDNREFNISLLLRWAEFSDSGEYTCAVMNPKENNAKHSATITLKVVVELEKVDNTLTLIILAVVGGVIGLFILIMVIKKLVLFILKKTREKKECLVSSSANDNTENGLAGSKAEQKSAPKA</sequence>
<evidence type="ECO:0000256" key="4">
    <source>
        <dbReference type="ARBA" id="ARBA00022989"/>
    </source>
</evidence>
<keyword evidence="7" id="KW-0393">Immunoglobulin domain</keyword>
<keyword evidence="12" id="KW-1185">Reference proteome</keyword>
<dbReference type="GO" id="GO:0017080">
    <property type="term" value="F:sodium channel regulator activity"/>
    <property type="evidence" value="ECO:0007669"/>
    <property type="project" value="Ensembl"/>
</dbReference>
<dbReference type="GO" id="GO:0086002">
    <property type="term" value="P:cardiac muscle cell action potential involved in contraction"/>
    <property type="evidence" value="ECO:0007669"/>
    <property type="project" value="Ensembl"/>
</dbReference>
<dbReference type="InterPro" id="IPR000920">
    <property type="entry name" value="Myelin_P0-rel"/>
</dbReference>
<dbReference type="Gene3D" id="2.60.40.10">
    <property type="entry name" value="Immunoglobulins"/>
    <property type="match status" value="1"/>
</dbReference>
<dbReference type="SUPFAM" id="SSF48726">
    <property type="entry name" value="Immunoglobulin"/>
    <property type="match status" value="1"/>
</dbReference>
<dbReference type="AlphaFoldDB" id="A0A8D0E9Y1"/>
<dbReference type="PROSITE" id="PS50835">
    <property type="entry name" value="IG_LIKE"/>
    <property type="match status" value="1"/>
</dbReference>
<evidence type="ECO:0000256" key="7">
    <source>
        <dbReference type="ARBA" id="ARBA00023319"/>
    </source>
</evidence>
<dbReference type="InterPro" id="IPR013783">
    <property type="entry name" value="Ig-like_fold"/>
</dbReference>
<dbReference type="GO" id="GO:0086016">
    <property type="term" value="P:AV node cell action potential"/>
    <property type="evidence" value="ECO:0007669"/>
    <property type="project" value="Ensembl"/>
</dbReference>
<evidence type="ECO:0000313" key="11">
    <source>
        <dbReference type="Ensembl" id="ENSSMRP00000028476.1"/>
    </source>
</evidence>
<comment type="subcellular location">
    <subcellularLocation>
        <location evidence="1">Membrane</location>
    </subcellularLocation>
</comment>
<keyword evidence="4 9" id="KW-1133">Transmembrane helix</keyword>
<reference evidence="11" key="2">
    <citation type="submission" date="2025-09" db="UniProtKB">
        <authorList>
            <consortium name="Ensembl"/>
        </authorList>
    </citation>
    <scope>IDENTIFICATION</scope>
</reference>
<evidence type="ECO:0000256" key="6">
    <source>
        <dbReference type="ARBA" id="ARBA00023157"/>
    </source>
</evidence>
<evidence type="ECO:0000259" key="10">
    <source>
        <dbReference type="PROSITE" id="PS50835"/>
    </source>
</evidence>
<keyword evidence="6" id="KW-1015">Disulfide bond</keyword>
<dbReference type="PANTHER" id="PTHR13869:SF14">
    <property type="entry name" value="SODIUM CHANNEL SUBUNIT BETA-4"/>
    <property type="match status" value="1"/>
</dbReference>
<dbReference type="GO" id="GO:0019228">
    <property type="term" value="P:neuronal action potential"/>
    <property type="evidence" value="ECO:0007669"/>
    <property type="project" value="Ensembl"/>
</dbReference>
<evidence type="ECO:0000256" key="2">
    <source>
        <dbReference type="ARBA" id="ARBA00022692"/>
    </source>
</evidence>
<keyword evidence="2 9" id="KW-0812">Transmembrane</keyword>
<dbReference type="GO" id="GO:0051649">
    <property type="term" value="P:establishment of localization in cell"/>
    <property type="evidence" value="ECO:0007669"/>
    <property type="project" value="Ensembl"/>
</dbReference>
<evidence type="ECO:0000313" key="12">
    <source>
        <dbReference type="Proteomes" id="UP000694421"/>
    </source>
</evidence>
<feature type="compositionally biased region" description="Polar residues" evidence="8">
    <location>
        <begin position="205"/>
        <end position="215"/>
    </location>
</feature>
<organism evidence="11 12">
    <name type="scientific">Salvator merianae</name>
    <name type="common">Argentine black and white tegu</name>
    <name type="synonym">Tupinambis merianae</name>
    <dbReference type="NCBI Taxonomy" id="96440"/>
    <lineage>
        <taxon>Eukaryota</taxon>
        <taxon>Metazoa</taxon>
        <taxon>Chordata</taxon>
        <taxon>Craniata</taxon>
        <taxon>Vertebrata</taxon>
        <taxon>Euteleostomi</taxon>
        <taxon>Lepidosauria</taxon>
        <taxon>Squamata</taxon>
        <taxon>Bifurcata</taxon>
        <taxon>Unidentata</taxon>
        <taxon>Episquamata</taxon>
        <taxon>Laterata</taxon>
        <taxon>Teiioidea</taxon>
        <taxon>Teiidae</taxon>
        <taxon>Salvator</taxon>
    </lineage>
</organism>
<dbReference type="InterPro" id="IPR007110">
    <property type="entry name" value="Ig-like_dom"/>
</dbReference>
<evidence type="ECO:0000256" key="5">
    <source>
        <dbReference type="ARBA" id="ARBA00023136"/>
    </source>
</evidence>
<dbReference type="SMART" id="SM00409">
    <property type="entry name" value="IG"/>
    <property type="match status" value="1"/>
</dbReference>